<dbReference type="InterPro" id="IPR036508">
    <property type="entry name" value="Chitin-bd_dom_sf"/>
</dbReference>
<feature type="domain" description="Chitin-binding type-2" evidence="8">
    <location>
        <begin position="575"/>
        <end position="624"/>
    </location>
</feature>
<dbReference type="EMBL" id="CAACVG010008920">
    <property type="protein sequence ID" value="VEN51510.1"/>
    <property type="molecule type" value="Genomic_DNA"/>
</dbReference>
<feature type="region of interest" description="Disordered" evidence="6">
    <location>
        <begin position="134"/>
        <end position="216"/>
    </location>
</feature>
<keyword evidence="10" id="KW-1185">Reference proteome</keyword>
<evidence type="ECO:0000256" key="6">
    <source>
        <dbReference type="SAM" id="MobiDB-lite"/>
    </source>
</evidence>
<evidence type="ECO:0000256" key="5">
    <source>
        <dbReference type="ARBA" id="ARBA00023180"/>
    </source>
</evidence>
<dbReference type="Gene3D" id="2.170.140.10">
    <property type="entry name" value="Chitin binding domain"/>
    <property type="match status" value="2"/>
</dbReference>
<keyword evidence="5" id="KW-0325">Glycoprotein</keyword>
<dbReference type="SMART" id="SM00494">
    <property type="entry name" value="ChtBD2"/>
    <property type="match status" value="6"/>
</dbReference>
<feature type="compositionally biased region" description="Low complexity" evidence="6">
    <location>
        <begin position="636"/>
        <end position="648"/>
    </location>
</feature>
<name>A0A653CUB2_CALMS</name>
<keyword evidence="1" id="KW-0147">Chitin-binding</keyword>
<feature type="region of interest" description="Disordered" evidence="6">
    <location>
        <begin position="404"/>
        <end position="457"/>
    </location>
</feature>
<feature type="domain" description="Chitin-binding type-2" evidence="8">
    <location>
        <begin position="683"/>
        <end position="732"/>
    </location>
</feature>
<keyword evidence="2 7" id="KW-0732">Signal</keyword>
<feature type="compositionally biased region" description="Basic and acidic residues" evidence="6">
    <location>
        <begin position="151"/>
        <end position="168"/>
    </location>
</feature>
<organism evidence="9 10">
    <name type="scientific">Callosobruchus maculatus</name>
    <name type="common">Southern cowpea weevil</name>
    <name type="synonym">Pulse bruchid</name>
    <dbReference type="NCBI Taxonomy" id="64391"/>
    <lineage>
        <taxon>Eukaryota</taxon>
        <taxon>Metazoa</taxon>
        <taxon>Ecdysozoa</taxon>
        <taxon>Arthropoda</taxon>
        <taxon>Hexapoda</taxon>
        <taxon>Insecta</taxon>
        <taxon>Pterygota</taxon>
        <taxon>Neoptera</taxon>
        <taxon>Endopterygota</taxon>
        <taxon>Coleoptera</taxon>
        <taxon>Polyphaga</taxon>
        <taxon>Cucujiformia</taxon>
        <taxon>Chrysomeloidea</taxon>
        <taxon>Chrysomelidae</taxon>
        <taxon>Bruchinae</taxon>
        <taxon>Bruchini</taxon>
        <taxon>Callosobruchus</taxon>
    </lineage>
</organism>
<evidence type="ECO:0000256" key="1">
    <source>
        <dbReference type="ARBA" id="ARBA00022669"/>
    </source>
</evidence>
<evidence type="ECO:0000313" key="10">
    <source>
        <dbReference type="Proteomes" id="UP000410492"/>
    </source>
</evidence>
<feature type="compositionally biased region" description="Low complexity" evidence="6">
    <location>
        <begin position="188"/>
        <end position="211"/>
    </location>
</feature>
<dbReference type="InterPro" id="IPR051940">
    <property type="entry name" value="Chitin_bind-dev_reg"/>
</dbReference>
<dbReference type="PANTHER" id="PTHR23301">
    <property type="entry name" value="CHITIN BINDING PERITROPHIN-A"/>
    <property type="match status" value="1"/>
</dbReference>
<feature type="compositionally biased region" description="Polar residues" evidence="6">
    <location>
        <begin position="169"/>
        <end position="178"/>
    </location>
</feature>
<evidence type="ECO:0000313" key="9">
    <source>
        <dbReference type="EMBL" id="VEN51510.1"/>
    </source>
</evidence>
<feature type="compositionally biased region" description="Polar residues" evidence="6">
    <location>
        <begin position="532"/>
        <end position="541"/>
    </location>
</feature>
<dbReference type="GO" id="GO:0008061">
    <property type="term" value="F:chitin binding"/>
    <property type="evidence" value="ECO:0007669"/>
    <property type="project" value="UniProtKB-KW"/>
</dbReference>
<proteinExistence type="predicted"/>
<dbReference type="GO" id="GO:0005576">
    <property type="term" value="C:extracellular region"/>
    <property type="evidence" value="ECO:0007669"/>
    <property type="project" value="InterPro"/>
</dbReference>
<dbReference type="OrthoDB" id="6777514at2759"/>
<feature type="domain" description="Chitin-binding type-2" evidence="8">
    <location>
        <begin position="450"/>
        <end position="499"/>
    </location>
</feature>
<dbReference type="PROSITE" id="PS50940">
    <property type="entry name" value="CHIT_BIND_II"/>
    <property type="match status" value="6"/>
</dbReference>
<feature type="compositionally biased region" description="Polar residues" evidence="6">
    <location>
        <begin position="270"/>
        <end position="293"/>
    </location>
</feature>
<dbReference type="AlphaFoldDB" id="A0A653CUB2"/>
<reference evidence="9 10" key="1">
    <citation type="submission" date="2019-01" db="EMBL/GenBank/DDBJ databases">
        <authorList>
            <person name="Sayadi A."/>
        </authorList>
    </citation>
    <scope>NUCLEOTIDE SEQUENCE [LARGE SCALE GENOMIC DNA]</scope>
</reference>
<dbReference type="InterPro" id="IPR002557">
    <property type="entry name" value="Chitin-bd_dom"/>
</dbReference>
<evidence type="ECO:0000256" key="3">
    <source>
        <dbReference type="ARBA" id="ARBA00022737"/>
    </source>
</evidence>
<evidence type="ECO:0000256" key="7">
    <source>
        <dbReference type="SAM" id="SignalP"/>
    </source>
</evidence>
<feature type="domain" description="Chitin-binding type-2" evidence="8">
    <location>
        <begin position="18"/>
        <end position="67"/>
    </location>
</feature>
<feature type="compositionally biased region" description="Polar residues" evidence="6">
    <location>
        <begin position="404"/>
        <end position="419"/>
    </location>
</feature>
<feature type="compositionally biased region" description="Basic and acidic residues" evidence="6">
    <location>
        <begin position="420"/>
        <end position="429"/>
    </location>
</feature>
<sequence>MYRVILLLGLTIGASSAPPDCKSLGPGKYPSETCNEYYECTKTMWWYNVKSKVCPDGQIFDTSTKSCLDGTCNKTEAAATTQPTKEATTVSQTSTKGDDSGSTNASEKLTHSAILNNTDVTSTLATSAVIATTLPPTADTANPETTTTQATKEDTEARRTSKEAKDPDSTTTSEAPTYSSDSTKDNTDVTSTSTKSSKSTATTPSPAAISPDCNSVGSGKYPGETCNHYYECIKVMWWYNIRSHVCPDGQIFDPIKKICLDGSCSTTEAAATTQPTMEQTTVSQTSTKGNDIGSTSASEESTQSSAAIADNTGVSTTLTTSAVITTVPPTTVAPPDCYSVGPGKYTGQSCNQYYECIKVMWWYNIRSQVCPDRQIFDPIKKICLDGSCSTTEAVATTQPINEETTVSGTSNDQGITTTIKEARYSDKTDVTSTPTAPERRTTRAPTSATPPNCESVGPGKYPSETCNEYYECIKTMWWYTIKSQVCPDGQVFDPTTKNCIVGSCSETKTTAATPAMKEETTISKTSTKTNDPDSSTASTAPTFYSTSTEVNAAVTGTPTKPAQSTTAGPTTVEFPPICKLVGPGKYPAASCQRYYKCIKVLWWYITKLKKCPRGKVFSSISRRCIVGTCNSTASSTETTTAESTTPSSVQSTTKPNLATPQENSSTASPATTQVTTTSSSISPPVCRSVGPGNYPADNCQQYYQCTKTLWWYNSKLKTCPDGQVFNSSSDKCVVGSCN</sequence>
<feature type="region of interest" description="Disordered" evidence="6">
    <location>
        <begin position="636"/>
        <end position="683"/>
    </location>
</feature>
<evidence type="ECO:0000259" key="8">
    <source>
        <dbReference type="PROSITE" id="PS50940"/>
    </source>
</evidence>
<dbReference type="Pfam" id="PF01607">
    <property type="entry name" value="CBM_14"/>
    <property type="match status" value="5"/>
</dbReference>
<feature type="compositionally biased region" description="Low complexity" evidence="6">
    <location>
        <begin position="135"/>
        <end position="150"/>
    </location>
</feature>
<gene>
    <name evidence="9" type="ORF">CALMAC_LOCUS11940</name>
</gene>
<dbReference type="SUPFAM" id="SSF57625">
    <property type="entry name" value="Invertebrate chitin-binding proteins"/>
    <property type="match status" value="6"/>
</dbReference>
<accession>A0A653CUB2</accession>
<feature type="compositionally biased region" description="Polar residues" evidence="6">
    <location>
        <begin position="649"/>
        <end position="663"/>
    </location>
</feature>
<feature type="region of interest" description="Disordered" evidence="6">
    <location>
        <begin position="515"/>
        <end position="541"/>
    </location>
</feature>
<dbReference type="Proteomes" id="UP000410492">
    <property type="component" value="Unassembled WGS sequence"/>
</dbReference>
<feature type="domain" description="Chitin-binding type-2" evidence="8">
    <location>
        <begin position="210"/>
        <end position="259"/>
    </location>
</feature>
<dbReference type="PANTHER" id="PTHR23301:SF0">
    <property type="entry name" value="CHITIN-BINDING TYPE-2 DOMAIN-CONTAINING PROTEIN-RELATED"/>
    <property type="match status" value="1"/>
</dbReference>
<feature type="region of interest" description="Disordered" evidence="6">
    <location>
        <begin position="76"/>
        <end position="106"/>
    </location>
</feature>
<evidence type="ECO:0000256" key="4">
    <source>
        <dbReference type="ARBA" id="ARBA00023157"/>
    </source>
</evidence>
<feature type="chain" id="PRO_5024871893" description="Chitin-binding type-2 domain-containing protein" evidence="7">
    <location>
        <begin position="17"/>
        <end position="738"/>
    </location>
</feature>
<feature type="signal peptide" evidence="7">
    <location>
        <begin position="1"/>
        <end position="16"/>
    </location>
</feature>
<feature type="region of interest" description="Disordered" evidence="6">
    <location>
        <begin position="270"/>
        <end position="309"/>
    </location>
</feature>
<evidence type="ECO:0000256" key="2">
    <source>
        <dbReference type="ARBA" id="ARBA00022729"/>
    </source>
</evidence>
<keyword evidence="3" id="KW-0677">Repeat</keyword>
<keyword evidence="4" id="KW-1015">Disulfide bond</keyword>
<feature type="compositionally biased region" description="Low complexity" evidence="6">
    <location>
        <begin position="294"/>
        <end position="307"/>
    </location>
</feature>
<feature type="compositionally biased region" description="Low complexity" evidence="6">
    <location>
        <begin position="664"/>
        <end position="683"/>
    </location>
</feature>
<protein>
    <recommendedName>
        <fullName evidence="8">Chitin-binding type-2 domain-containing protein</fullName>
    </recommendedName>
</protein>
<feature type="domain" description="Chitin-binding type-2" evidence="8">
    <location>
        <begin position="334"/>
        <end position="383"/>
    </location>
</feature>